<dbReference type="AlphaFoldDB" id="A0A1T4LLL9"/>
<protein>
    <submittedName>
        <fullName evidence="4">Diguanylate cyclase (GGDEF) domain-containing protein</fullName>
    </submittedName>
</protein>
<organism evidence="4 5">
    <name type="scientific">Treponema berlinense</name>
    <dbReference type="NCBI Taxonomy" id="225004"/>
    <lineage>
        <taxon>Bacteria</taxon>
        <taxon>Pseudomonadati</taxon>
        <taxon>Spirochaetota</taxon>
        <taxon>Spirochaetia</taxon>
        <taxon>Spirochaetales</taxon>
        <taxon>Treponemataceae</taxon>
        <taxon>Treponema</taxon>
    </lineage>
</organism>
<evidence type="ECO:0000256" key="1">
    <source>
        <dbReference type="SAM" id="MobiDB-lite"/>
    </source>
</evidence>
<accession>A0A1T4LLL9</accession>
<feature type="compositionally biased region" description="Basic and acidic residues" evidence="1">
    <location>
        <begin position="447"/>
        <end position="470"/>
    </location>
</feature>
<feature type="domain" description="EAL" evidence="2">
    <location>
        <begin position="186"/>
        <end position="444"/>
    </location>
</feature>
<dbReference type="InterPro" id="IPR000160">
    <property type="entry name" value="GGDEF_dom"/>
</dbReference>
<dbReference type="Pfam" id="PF00563">
    <property type="entry name" value="EAL"/>
    <property type="match status" value="1"/>
</dbReference>
<gene>
    <name evidence="4" type="ORF">SAMN02745152_00590</name>
</gene>
<dbReference type="PROSITE" id="PS50887">
    <property type="entry name" value="GGDEF"/>
    <property type="match status" value="1"/>
</dbReference>
<dbReference type="STRING" id="225004.SAMN02745152_00590"/>
<dbReference type="GeneID" id="303366858"/>
<dbReference type="Proteomes" id="UP000190395">
    <property type="component" value="Unassembled WGS sequence"/>
</dbReference>
<dbReference type="InterPro" id="IPR029787">
    <property type="entry name" value="Nucleotide_cyclase"/>
</dbReference>
<dbReference type="InterPro" id="IPR043128">
    <property type="entry name" value="Rev_trsase/Diguanyl_cyclase"/>
</dbReference>
<keyword evidence="5" id="KW-1185">Reference proteome</keyword>
<feature type="region of interest" description="Disordered" evidence="1">
    <location>
        <begin position="437"/>
        <end position="470"/>
    </location>
</feature>
<dbReference type="Gene3D" id="3.20.20.450">
    <property type="entry name" value="EAL domain"/>
    <property type="match status" value="1"/>
</dbReference>
<dbReference type="EMBL" id="FUXC01000002">
    <property type="protein sequence ID" value="SJZ55595.1"/>
    <property type="molecule type" value="Genomic_DNA"/>
</dbReference>
<dbReference type="Gene3D" id="3.30.70.270">
    <property type="match status" value="1"/>
</dbReference>
<sequence>MTAALIFAVRWLKKSLFRDDLTGLLTTKKFLAEVKKTIKKAKNVQYSLVSLDINSFRYITQVFGQDNGNKLLSELGSLFSKTAPKGSLLCRNYNDNFAFLIKSTVLPVLEDIIVTMTTVNDKIKKLLPQHFKIEFSVGVYEIKDPNEEPLMILDKAQTARKLGKSSLNPKRICVFTSQMEINSQLEKDIIFDMERAFKENEFVVYYQPKFLFNTEKIIGAEALVRWNHKKRGLLSPSYFVPMFEKNGFIEKIDLLVFENVCQFLDRWNKSQKDKKEKQPFTISCNLSRVQLYNPDVAKIYHDIASKYEIAPSKIEIELTESLMMDNKDRLLKAMNEIKNAGFSISVDDFGSGFSSLSLLKDLPANVIKLDKEFLNTQNTEKEHIIINSVINMAKNLDMATVAEGVEDAKQSALLKKMGCDIVQGYFYAKPMPQNEFKELLDNPENLDSEKKDDSADKNEKTEDKKSDDHK</sequence>
<dbReference type="GO" id="GO:0071111">
    <property type="term" value="F:cyclic-guanylate-specific phosphodiesterase activity"/>
    <property type="evidence" value="ECO:0007669"/>
    <property type="project" value="InterPro"/>
</dbReference>
<dbReference type="InterPro" id="IPR035919">
    <property type="entry name" value="EAL_sf"/>
</dbReference>
<dbReference type="InterPro" id="IPR050706">
    <property type="entry name" value="Cyclic-di-GMP_PDE-like"/>
</dbReference>
<dbReference type="RefSeq" id="WP_143592591.1">
    <property type="nucleotide sequence ID" value="NZ_FUXC01000002.1"/>
</dbReference>
<dbReference type="Pfam" id="PF00990">
    <property type="entry name" value="GGDEF"/>
    <property type="match status" value="1"/>
</dbReference>
<dbReference type="OrthoDB" id="366324at2"/>
<dbReference type="NCBIfam" id="TIGR00254">
    <property type="entry name" value="GGDEF"/>
    <property type="match status" value="1"/>
</dbReference>
<dbReference type="SUPFAM" id="SSF55073">
    <property type="entry name" value="Nucleotide cyclase"/>
    <property type="match status" value="1"/>
</dbReference>
<evidence type="ECO:0000259" key="3">
    <source>
        <dbReference type="PROSITE" id="PS50887"/>
    </source>
</evidence>
<proteinExistence type="predicted"/>
<evidence type="ECO:0000313" key="5">
    <source>
        <dbReference type="Proteomes" id="UP000190395"/>
    </source>
</evidence>
<dbReference type="SMART" id="SM00052">
    <property type="entry name" value="EAL"/>
    <property type="match status" value="1"/>
</dbReference>
<evidence type="ECO:0000313" key="4">
    <source>
        <dbReference type="EMBL" id="SJZ55595.1"/>
    </source>
</evidence>
<dbReference type="SMART" id="SM00267">
    <property type="entry name" value="GGDEF"/>
    <property type="match status" value="1"/>
</dbReference>
<dbReference type="PROSITE" id="PS50883">
    <property type="entry name" value="EAL"/>
    <property type="match status" value="1"/>
</dbReference>
<dbReference type="CDD" id="cd01948">
    <property type="entry name" value="EAL"/>
    <property type="match status" value="1"/>
</dbReference>
<evidence type="ECO:0000259" key="2">
    <source>
        <dbReference type="PROSITE" id="PS50883"/>
    </source>
</evidence>
<reference evidence="4 5" key="1">
    <citation type="submission" date="2017-02" db="EMBL/GenBank/DDBJ databases">
        <authorList>
            <person name="Peterson S.W."/>
        </authorList>
    </citation>
    <scope>NUCLEOTIDE SEQUENCE [LARGE SCALE GENOMIC DNA]</scope>
    <source>
        <strain evidence="4 5">ATCC BAA-909</strain>
    </source>
</reference>
<name>A0A1T4LLL9_9SPIR</name>
<dbReference type="PANTHER" id="PTHR33121:SF71">
    <property type="entry name" value="OXYGEN SENSOR PROTEIN DOSP"/>
    <property type="match status" value="1"/>
</dbReference>
<dbReference type="InterPro" id="IPR001633">
    <property type="entry name" value="EAL_dom"/>
</dbReference>
<dbReference type="PANTHER" id="PTHR33121">
    <property type="entry name" value="CYCLIC DI-GMP PHOSPHODIESTERASE PDEF"/>
    <property type="match status" value="1"/>
</dbReference>
<dbReference type="SUPFAM" id="SSF141868">
    <property type="entry name" value="EAL domain-like"/>
    <property type="match status" value="1"/>
</dbReference>
<feature type="domain" description="GGDEF" evidence="3">
    <location>
        <begin position="44"/>
        <end position="177"/>
    </location>
</feature>